<sequence>MIRAICFDFDGTLVDSEVIHTNIWLEFLKHFNIKYTEEEFTDLYTGLPTPFVSEKLVDQYKLPMSPQEFTHEKVSFARKKLNQRAFPLQPHANELLQFAKQHYQISLVTGSGLNVISPTLKQNNWFELFEYIITADDVTNNKPYPDSYMLACKKMNVLPNESLAIEDSFTGYTAAKNAGLKTILLPNTPSVTQKKITPLKMFNNLKELEEWLKNNL</sequence>
<dbReference type="PANTHER" id="PTHR18901:SF38">
    <property type="entry name" value="PSEUDOURIDINE-5'-PHOSPHATASE"/>
    <property type="match status" value="1"/>
</dbReference>
<dbReference type="Gene3D" id="1.10.150.240">
    <property type="entry name" value="Putative phosphatase, domain 2"/>
    <property type="match status" value="1"/>
</dbReference>
<dbReference type="Pfam" id="PF13419">
    <property type="entry name" value="HAD_2"/>
    <property type="match status" value="1"/>
</dbReference>
<dbReference type="InterPro" id="IPR006439">
    <property type="entry name" value="HAD-SF_hydro_IA"/>
</dbReference>
<accession>A0A220VHS0</accession>
<evidence type="ECO:0000313" key="2">
    <source>
        <dbReference type="Proteomes" id="UP000242175"/>
    </source>
</evidence>
<dbReference type="OrthoDB" id="9800058at2"/>
<gene>
    <name evidence="1" type="ORF">CF386_11865</name>
</gene>
<dbReference type="RefSeq" id="WP_089074640.1">
    <property type="nucleotide sequence ID" value="NZ_CBCSAM010000003.1"/>
</dbReference>
<organism evidence="1 2">
    <name type="scientific">Paraphotobacterium marinum</name>
    <dbReference type="NCBI Taxonomy" id="1755811"/>
    <lineage>
        <taxon>Bacteria</taxon>
        <taxon>Pseudomonadati</taxon>
        <taxon>Pseudomonadota</taxon>
        <taxon>Gammaproteobacteria</taxon>
        <taxon>Vibrionales</taxon>
        <taxon>Vibrionaceae</taxon>
        <taxon>Paraphotobacterium</taxon>
    </lineage>
</organism>
<dbReference type="InterPro" id="IPR036412">
    <property type="entry name" value="HAD-like_sf"/>
</dbReference>
<dbReference type="InterPro" id="IPR023198">
    <property type="entry name" value="PGP-like_dom2"/>
</dbReference>
<dbReference type="NCBIfam" id="TIGR01509">
    <property type="entry name" value="HAD-SF-IA-v3"/>
    <property type="match status" value="1"/>
</dbReference>
<evidence type="ECO:0000313" key="1">
    <source>
        <dbReference type="EMBL" id="ASK79732.1"/>
    </source>
</evidence>
<reference evidence="1 2" key="1">
    <citation type="journal article" date="2016" name="Int. J. Syst. Evol. Microbiol.">
        <title>Paraphotobacterium marinum gen. nov., sp. nov., a member of the family Vibrionaceae, isolated from surface seawater.</title>
        <authorList>
            <person name="Huang Z."/>
            <person name="Dong C."/>
            <person name="Shao Z."/>
        </authorList>
    </citation>
    <scope>NUCLEOTIDE SEQUENCE [LARGE SCALE GENOMIC DNA]</scope>
    <source>
        <strain evidence="1 2">NSCS20N07D</strain>
    </source>
</reference>
<dbReference type="SFLD" id="SFLDS00003">
    <property type="entry name" value="Haloacid_Dehalogenase"/>
    <property type="match status" value="1"/>
</dbReference>
<dbReference type="KEGG" id="pmai:CF386_11865"/>
<dbReference type="Gene3D" id="3.40.50.1000">
    <property type="entry name" value="HAD superfamily/HAD-like"/>
    <property type="match status" value="1"/>
</dbReference>
<dbReference type="SUPFAM" id="SSF56784">
    <property type="entry name" value="HAD-like"/>
    <property type="match status" value="1"/>
</dbReference>
<keyword evidence="2" id="KW-1185">Reference proteome</keyword>
<dbReference type="Proteomes" id="UP000242175">
    <property type="component" value="Chromosome small"/>
</dbReference>
<proteinExistence type="predicted"/>
<dbReference type="InterPro" id="IPR023214">
    <property type="entry name" value="HAD_sf"/>
</dbReference>
<dbReference type="AlphaFoldDB" id="A0A220VHS0"/>
<dbReference type="EMBL" id="CP022356">
    <property type="protein sequence ID" value="ASK79732.1"/>
    <property type="molecule type" value="Genomic_DNA"/>
</dbReference>
<evidence type="ECO:0008006" key="3">
    <source>
        <dbReference type="Google" id="ProtNLM"/>
    </source>
</evidence>
<name>A0A220VHS0_9GAMM</name>
<dbReference type="PANTHER" id="PTHR18901">
    <property type="entry name" value="2-DEOXYGLUCOSE-6-PHOSPHATE PHOSPHATASE 2"/>
    <property type="match status" value="1"/>
</dbReference>
<dbReference type="SFLD" id="SFLDG01129">
    <property type="entry name" value="C1.5:_HAD__Beta-PGM__Phosphata"/>
    <property type="match status" value="1"/>
</dbReference>
<protein>
    <recommendedName>
        <fullName evidence="3">Haloacid dehalogenase</fullName>
    </recommendedName>
</protein>
<dbReference type="InterPro" id="IPR041492">
    <property type="entry name" value="HAD_2"/>
</dbReference>
<dbReference type="SFLD" id="SFLDG01135">
    <property type="entry name" value="C1.5.6:_HAD__Beta-PGM__Phospha"/>
    <property type="match status" value="1"/>
</dbReference>